<comment type="caution">
    <text evidence="3">The sequence shown here is derived from an EMBL/GenBank/DDBJ whole genome shotgun (WGS) entry which is preliminary data.</text>
</comment>
<dbReference type="EMBL" id="VLLP01000001">
    <property type="protein sequence ID" value="TWJ27251.1"/>
    <property type="molecule type" value="Genomic_DNA"/>
</dbReference>
<dbReference type="NCBIfam" id="TIGR03544">
    <property type="entry name" value="DivI1A_domain"/>
    <property type="match status" value="1"/>
</dbReference>
<gene>
    <name evidence="3" type="ORF">JD81_00738</name>
</gene>
<evidence type="ECO:0000313" key="3">
    <source>
        <dbReference type="EMBL" id="TWJ27251.1"/>
    </source>
</evidence>
<proteinExistence type="predicted"/>
<keyword evidence="4" id="KW-1185">Reference proteome</keyword>
<accession>A0A562WB96</accession>
<feature type="coiled-coil region" evidence="1">
    <location>
        <begin position="83"/>
        <end position="117"/>
    </location>
</feature>
<feature type="compositionally biased region" description="Gly residues" evidence="2">
    <location>
        <begin position="15"/>
        <end position="35"/>
    </location>
</feature>
<evidence type="ECO:0000256" key="1">
    <source>
        <dbReference type="SAM" id="Coils"/>
    </source>
</evidence>
<sequence>MRFFSRWAGGNRRPTGGGSHQRTGGGSHRPGGGDPGAMRPAEPGVYRSRAYAPLRSWQVRRRRFRSVGPFRRGLDPADVREFLDRVADDLAELYDELNQSREETSRIKDALRRWQSEYAPRVNERAYR</sequence>
<dbReference type="Gene3D" id="6.10.250.660">
    <property type="match status" value="1"/>
</dbReference>
<evidence type="ECO:0000256" key="2">
    <source>
        <dbReference type="SAM" id="MobiDB-lite"/>
    </source>
</evidence>
<protein>
    <submittedName>
        <fullName evidence="3">DivIVA domain-containing protein</fullName>
    </submittedName>
</protein>
<feature type="region of interest" description="Disordered" evidence="2">
    <location>
        <begin position="1"/>
        <end position="45"/>
    </location>
</feature>
<organism evidence="3 4">
    <name type="scientific">Micromonospora sagamiensis</name>
    <dbReference type="NCBI Taxonomy" id="47875"/>
    <lineage>
        <taxon>Bacteria</taxon>
        <taxon>Bacillati</taxon>
        <taxon>Actinomycetota</taxon>
        <taxon>Actinomycetes</taxon>
        <taxon>Micromonosporales</taxon>
        <taxon>Micromonosporaceae</taxon>
        <taxon>Micromonospora</taxon>
    </lineage>
</organism>
<dbReference type="AlphaFoldDB" id="A0A562WB96"/>
<evidence type="ECO:0000313" key="4">
    <source>
        <dbReference type="Proteomes" id="UP000319728"/>
    </source>
</evidence>
<reference evidence="3 4" key="1">
    <citation type="submission" date="2019-07" db="EMBL/GenBank/DDBJ databases">
        <title>R&amp;d 2014.</title>
        <authorList>
            <person name="Klenk H.-P."/>
        </authorList>
    </citation>
    <scope>NUCLEOTIDE SEQUENCE [LARGE SCALE GENOMIC DNA]</scope>
    <source>
        <strain evidence="3 4">DSM 43912</strain>
    </source>
</reference>
<keyword evidence="1" id="KW-0175">Coiled coil</keyword>
<dbReference type="Proteomes" id="UP000319728">
    <property type="component" value="Unassembled WGS sequence"/>
</dbReference>
<dbReference type="InterPro" id="IPR019933">
    <property type="entry name" value="DivIVA_domain"/>
</dbReference>
<dbReference type="OrthoDB" id="3394784at2"/>
<name>A0A562WB96_9ACTN</name>